<comment type="caution">
    <text evidence="1">The sequence shown here is derived from an EMBL/GenBank/DDBJ whole genome shotgun (WGS) entry which is preliminary data.</text>
</comment>
<accession>A0A5J4RVI6</accession>
<protein>
    <submittedName>
        <fullName evidence="1">Uncharacterized protein</fullName>
    </submittedName>
</protein>
<evidence type="ECO:0000313" key="2">
    <source>
        <dbReference type="Proteomes" id="UP000324800"/>
    </source>
</evidence>
<proteinExistence type="predicted"/>
<name>A0A5J4RVI6_9EUKA</name>
<dbReference type="AlphaFoldDB" id="A0A5J4RVI6"/>
<organism evidence="1 2">
    <name type="scientific">Streblomastix strix</name>
    <dbReference type="NCBI Taxonomy" id="222440"/>
    <lineage>
        <taxon>Eukaryota</taxon>
        <taxon>Metamonada</taxon>
        <taxon>Preaxostyla</taxon>
        <taxon>Oxymonadida</taxon>
        <taxon>Streblomastigidae</taxon>
        <taxon>Streblomastix</taxon>
    </lineage>
</organism>
<dbReference type="EMBL" id="SNRW01041456">
    <property type="protein sequence ID" value="KAA6337245.1"/>
    <property type="molecule type" value="Genomic_DNA"/>
</dbReference>
<sequence length="137" mass="15124">MGNFNLQSIVIDGQHKQGTAQIIDLNYAYNYYTVLYNVTVRGCLAQQSLPAIIISAQYQPFDYSTSPTQRGHFQMISSTFDGFNTLQGNVNDKASQQNEIIGIDACSFANTSAFIFKGPVIFDVINTSLTNFDDSAL</sequence>
<feature type="non-terminal residue" evidence="1">
    <location>
        <position position="137"/>
    </location>
</feature>
<evidence type="ECO:0000313" key="1">
    <source>
        <dbReference type="EMBL" id="KAA6337245.1"/>
    </source>
</evidence>
<reference evidence="1 2" key="1">
    <citation type="submission" date="2019-03" db="EMBL/GenBank/DDBJ databases">
        <title>Single cell metagenomics reveals metabolic interactions within the superorganism composed of flagellate Streblomastix strix and complex community of Bacteroidetes bacteria on its surface.</title>
        <authorList>
            <person name="Treitli S.C."/>
            <person name="Kolisko M."/>
            <person name="Husnik F."/>
            <person name="Keeling P."/>
            <person name="Hampl V."/>
        </authorList>
    </citation>
    <scope>NUCLEOTIDE SEQUENCE [LARGE SCALE GENOMIC DNA]</scope>
    <source>
        <strain evidence="1">ST1C</strain>
    </source>
</reference>
<gene>
    <name evidence="1" type="ORF">EZS28_052808</name>
</gene>
<dbReference type="Proteomes" id="UP000324800">
    <property type="component" value="Unassembled WGS sequence"/>
</dbReference>